<dbReference type="NCBIfam" id="NF038131">
    <property type="entry name" value="choice_anch_K"/>
    <property type="match status" value="1"/>
</dbReference>
<sequence>MWGGECVCCPQRVLNGVSPLTECVNYMSVAKQYSIKQTIFKQLLFLIPSFLAWSNLPANSQPVGSGVTNGIFNSLDLIGSPDITYPDVNGIGTNQLDFSFPNFGPNFFKFDGTSFENVQIGQTFVLGTLSYKNGIGFIGLGLPGSIGASYTSELKVSSSSSTTSPFNFNQILTEQIRLDITSNSFVVDGVLFVATPEQAADILYFPNRPELGSFRIYENSTGTVEVLGRFGSLQLAGFGNAVSGGFVYPTISPIPNAPAVSVPESGNIAGLVAISIVGAASTLKRKLKPSQSTEKETTKVG</sequence>
<dbReference type="InterPro" id="IPR047995">
    <property type="entry name" value="Choice_anch_K"/>
</dbReference>
<proteinExistence type="predicted"/>
<dbReference type="AlphaFoldDB" id="A0A1V4BV10"/>
<reference evidence="1 2" key="1">
    <citation type="submission" date="2017-02" db="EMBL/GenBank/DDBJ databases">
        <title>Genome sequence of Microcystis aeruginosa KW.</title>
        <authorList>
            <person name="Oh H.-M."/>
            <person name="Ahn C.-Y."/>
            <person name="Jeong H."/>
            <person name="Srivastava A."/>
            <person name="Lee H.-G."/>
            <person name="Kang S.-R."/>
        </authorList>
    </citation>
    <scope>NUCLEOTIDE SEQUENCE [LARGE SCALE GENOMIC DNA]</scope>
    <source>
        <strain evidence="1 2">KW</strain>
    </source>
</reference>
<accession>A0A1V4BV10</accession>
<organism evidence="1 2">
    <name type="scientific">Microcystis aeruginosa KW</name>
    <dbReference type="NCBI Taxonomy" id="1960155"/>
    <lineage>
        <taxon>Bacteria</taxon>
        <taxon>Bacillati</taxon>
        <taxon>Cyanobacteriota</taxon>
        <taxon>Cyanophyceae</taxon>
        <taxon>Oscillatoriophycideae</taxon>
        <taxon>Chroococcales</taxon>
        <taxon>Microcystaceae</taxon>
        <taxon>Microcystis</taxon>
    </lineage>
</organism>
<gene>
    <name evidence="1" type="ORF">B1L04_14030</name>
</gene>
<dbReference type="EMBL" id="MVGR01000004">
    <property type="protein sequence ID" value="OPF18194.1"/>
    <property type="molecule type" value="Genomic_DNA"/>
</dbReference>
<protein>
    <recommendedName>
        <fullName evidence="3">PEP-CTERM sorting domain-containing protein</fullName>
    </recommendedName>
</protein>
<name>A0A1V4BV10_MICAE</name>
<comment type="caution">
    <text evidence="1">The sequence shown here is derived from an EMBL/GenBank/DDBJ whole genome shotgun (WGS) entry which is preliminary data.</text>
</comment>
<evidence type="ECO:0000313" key="2">
    <source>
        <dbReference type="Proteomes" id="UP000189835"/>
    </source>
</evidence>
<evidence type="ECO:0008006" key="3">
    <source>
        <dbReference type="Google" id="ProtNLM"/>
    </source>
</evidence>
<dbReference type="Proteomes" id="UP000189835">
    <property type="component" value="Unassembled WGS sequence"/>
</dbReference>
<evidence type="ECO:0000313" key="1">
    <source>
        <dbReference type="EMBL" id="OPF18194.1"/>
    </source>
</evidence>